<feature type="compositionally biased region" description="Basic residues" evidence="1">
    <location>
        <begin position="369"/>
        <end position="381"/>
    </location>
</feature>
<name>A0A1V9XIF5_9ACAR</name>
<comment type="caution">
    <text evidence="2">The sequence shown here is derived from an EMBL/GenBank/DDBJ whole genome shotgun (WGS) entry which is preliminary data.</text>
</comment>
<dbReference type="OrthoDB" id="6478336at2759"/>
<dbReference type="EMBL" id="MNPL01010123">
    <property type="protein sequence ID" value="OQR73325.1"/>
    <property type="molecule type" value="Genomic_DNA"/>
</dbReference>
<keyword evidence="3" id="KW-1185">Reference proteome</keyword>
<evidence type="ECO:0000256" key="1">
    <source>
        <dbReference type="SAM" id="MobiDB-lite"/>
    </source>
</evidence>
<organism evidence="2 3">
    <name type="scientific">Tropilaelaps mercedesae</name>
    <dbReference type="NCBI Taxonomy" id="418985"/>
    <lineage>
        <taxon>Eukaryota</taxon>
        <taxon>Metazoa</taxon>
        <taxon>Ecdysozoa</taxon>
        <taxon>Arthropoda</taxon>
        <taxon>Chelicerata</taxon>
        <taxon>Arachnida</taxon>
        <taxon>Acari</taxon>
        <taxon>Parasitiformes</taxon>
        <taxon>Mesostigmata</taxon>
        <taxon>Gamasina</taxon>
        <taxon>Dermanyssoidea</taxon>
        <taxon>Laelapidae</taxon>
        <taxon>Tropilaelaps</taxon>
    </lineage>
</organism>
<evidence type="ECO:0000313" key="2">
    <source>
        <dbReference type="EMBL" id="OQR73325.1"/>
    </source>
</evidence>
<dbReference type="AlphaFoldDB" id="A0A1V9XIF5"/>
<reference evidence="2 3" key="1">
    <citation type="journal article" date="2017" name="Gigascience">
        <title>Draft genome of the honey bee ectoparasitic mite, Tropilaelaps mercedesae, is shaped by the parasitic life history.</title>
        <authorList>
            <person name="Dong X."/>
            <person name="Armstrong S.D."/>
            <person name="Xia D."/>
            <person name="Makepeace B.L."/>
            <person name="Darby A.C."/>
            <person name="Kadowaki T."/>
        </authorList>
    </citation>
    <scope>NUCLEOTIDE SEQUENCE [LARGE SCALE GENOMIC DNA]</scope>
    <source>
        <strain evidence="2">Wuxi-XJTLU</strain>
    </source>
</reference>
<feature type="region of interest" description="Disordered" evidence="1">
    <location>
        <begin position="342"/>
        <end position="381"/>
    </location>
</feature>
<proteinExistence type="predicted"/>
<protein>
    <submittedName>
        <fullName evidence="2">Uncharacterized protein</fullName>
    </submittedName>
</protein>
<accession>A0A1V9XIF5</accession>
<evidence type="ECO:0000313" key="3">
    <source>
        <dbReference type="Proteomes" id="UP000192247"/>
    </source>
</evidence>
<sequence length="381" mass="43678">MRVFERQVKRHLDISSISDLPYVVGNLSRVDHMTSRILKHIENVEKQMRRMDRMDRMEGSLFHRTLRNAQEAFKGVGEMASLRSSNLVTNIQHFFKDFNRSMTNFDELASSLEKASSSGTTESPSHIGAGGDLEVITKRLQRDIYTLHNLTQALPTLQDSRRLSDQTVANFTIMMRNLTIGLPEFVRRIGPLRDRRGANQIREFMSVVNDNMHNVSLSLTQQPLQRNGRSDIFSAVDGFQSAIGHMGAAFHDLLRGTLAFINPTSWQPIMPLVPRPLRERPLLEAPLLGQPLFDRHTTEERRPPLSSLPLLRPLRPPMGLLALQRVMELGLGRRQPQFDVYAPLDISPRRNRSNKANDNDEDFDESKESRKRRRKSNKNRA</sequence>
<dbReference type="InParanoid" id="A0A1V9XIF5"/>
<dbReference type="Proteomes" id="UP000192247">
    <property type="component" value="Unassembled WGS sequence"/>
</dbReference>
<gene>
    <name evidence="2" type="ORF">BIW11_03607</name>
</gene>